<reference evidence="5" key="2">
    <citation type="submission" date="2022-01" db="EMBL/GenBank/DDBJ databases">
        <authorList>
            <person name="Yamashiro T."/>
            <person name="Shiraishi A."/>
            <person name="Satake H."/>
            <person name="Nakayama K."/>
        </authorList>
    </citation>
    <scope>NUCLEOTIDE SEQUENCE</scope>
</reference>
<feature type="domain" description="RRM" evidence="3">
    <location>
        <begin position="27"/>
        <end position="109"/>
    </location>
</feature>
<keyword evidence="5" id="KW-0695">RNA-directed DNA polymerase</keyword>
<dbReference type="Gene3D" id="3.30.70.330">
    <property type="match status" value="1"/>
</dbReference>
<dbReference type="CDD" id="cd00590">
    <property type="entry name" value="RRM_SF"/>
    <property type="match status" value="1"/>
</dbReference>
<sequence length="1200" mass="136726">MGIDNWQEVTNRKHRRTKDDDVFKISKSVYVTNFPESTSARDLWKICSVYGTVVDVFIPSKKSKAGKRFAFVRFIKVFNLDRLVENLCTIWIGRFHLFANKVRFERPHKPNEIPNTNSGVLSRNSKSSIPQHSNGQAGSYANIVNGVSSGMQGSTISPLPALVLDDSCLVDCDMSNHAMGKVKDFSSIPNLYTILKDEGFSDVKLSYLGGLWVLFEYMMNHTGVNSWFHVIQEACNDFVSDERIVWVDIEGVPLNAWSRGTFTRIGRKWEETLDLEDNADTSFGRKRLCVKTKHVVSILETFKMLLRKCSSSHNHDNGDKDATHSKDPFGIYDLLKNKKGGDNHELSPSLSHPPGFTPEASEKRVENITILNVVKNGGSILGVMEDIIRVGQIMGYSMEGCEKDLESIIGQQGENNDVGHGGDKEGEETILWEILTKFIYVIDRVVGPVLIPIVLDILIWKAKRLEVSGSKNEMISELGEIDKVMDRGEFDDATVFRRFELKHKLLNVTEMEAKDRFQKSKVKWAVEGDENSKFFHGIINKRRSQLAIRGIFVDGLWQTGPEMIKDAFLIILQPDLKGLIFFVNGSFPKGCNSSFVALIPKVIDVKFVNDFCPISLIGSVYKVVTKVLANRLAPIIVDFISDTQSTFVAGRQILDGPFILDEILHWCKRKKKQAMFFKVDFAKAYDSVRWDYLLEVLEAFGFGQIWCNWIRGTLNSAKASILINGSPSKEFSCYRGLKQGDPLASYLFILVMESLHLSFIRVVDEGLFKGIQLPGSISISRLFYADDAMFIREWSHENLKGVPRHVVEHAASSIGCSIMSNQFRYLGVMVGEFSSSLKAWDDVILKLRSRLSKWKVKTLSIGGRLTLLKSVLGASSIYYMSIFKGPRGVLKVYGGLFEADFSMEWTTRKKKSLGLLGTRRILMVSVREVHKLKGKGFDFWSHCKKRIGNGNDTRFWFDCWIGDIPLRDKFPRLFALELDKEASVAVKLSTPIENSFRRSARGGLEQHLLADMKSMLDSVALLNSGDRWVCDLASDGNFQVKDVRNFIDDLFLPCQAVPTRWVKYIPIKVNIFAWRTRQDCFPTRVNLVRRGINIESSTCPICLTCEEDVNHIFFRCDLAQLVLRRICRWWDLDPHGWSSFQEWKSWLLSIRLSSKVKSMLEGVFFVAWWFIWSFRNRSIFEDSPPRRSEIFDDIVFCAFN</sequence>
<feature type="compositionally biased region" description="Polar residues" evidence="2">
    <location>
        <begin position="113"/>
        <end position="135"/>
    </location>
</feature>
<proteinExistence type="predicted"/>
<accession>A0ABQ5J5G0</accession>
<keyword evidence="5" id="KW-0548">Nucleotidyltransferase</keyword>
<gene>
    <name evidence="5" type="ORF">Tco_1123138</name>
</gene>
<name>A0ABQ5J5G0_9ASTR</name>
<dbReference type="PANTHER" id="PTHR33116">
    <property type="entry name" value="REVERSE TRANSCRIPTASE ZINC-BINDING DOMAIN-CONTAINING PROTEIN-RELATED-RELATED"/>
    <property type="match status" value="1"/>
</dbReference>
<dbReference type="SUPFAM" id="SSF54928">
    <property type="entry name" value="RNA-binding domain, RBD"/>
    <property type="match status" value="1"/>
</dbReference>
<dbReference type="InterPro" id="IPR035979">
    <property type="entry name" value="RBD_domain_sf"/>
</dbReference>
<dbReference type="Pfam" id="PF00076">
    <property type="entry name" value="RRM_1"/>
    <property type="match status" value="1"/>
</dbReference>
<dbReference type="InterPro" id="IPR012677">
    <property type="entry name" value="Nucleotide-bd_a/b_plait_sf"/>
</dbReference>
<dbReference type="CDD" id="cd01650">
    <property type="entry name" value="RT_nLTR_like"/>
    <property type="match status" value="1"/>
</dbReference>
<evidence type="ECO:0000256" key="1">
    <source>
        <dbReference type="PROSITE-ProRule" id="PRU00176"/>
    </source>
</evidence>
<evidence type="ECO:0000256" key="2">
    <source>
        <dbReference type="SAM" id="MobiDB-lite"/>
    </source>
</evidence>
<dbReference type="InterPro" id="IPR000504">
    <property type="entry name" value="RRM_dom"/>
</dbReference>
<dbReference type="InterPro" id="IPR026960">
    <property type="entry name" value="RVT-Znf"/>
</dbReference>
<dbReference type="Proteomes" id="UP001151760">
    <property type="component" value="Unassembled WGS sequence"/>
</dbReference>
<evidence type="ECO:0000313" key="6">
    <source>
        <dbReference type="Proteomes" id="UP001151760"/>
    </source>
</evidence>
<evidence type="ECO:0000259" key="3">
    <source>
        <dbReference type="PROSITE" id="PS50102"/>
    </source>
</evidence>
<organism evidence="5 6">
    <name type="scientific">Tanacetum coccineum</name>
    <dbReference type="NCBI Taxonomy" id="301880"/>
    <lineage>
        <taxon>Eukaryota</taxon>
        <taxon>Viridiplantae</taxon>
        <taxon>Streptophyta</taxon>
        <taxon>Embryophyta</taxon>
        <taxon>Tracheophyta</taxon>
        <taxon>Spermatophyta</taxon>
        <taxon>Magnoliopsida</taxon>
        <taxon>eudicotyledons</taxon>
        <taxon>Gunneridae</taxon>
        <taxon>Pentapetalae</taxon>
        <taxon>asterids</taxon>
        <taxon>campanulids</taxon>
        <taxon>Asterales</taxon>
        <taxon>Asteraceae</taxon>
        <taxon>Asteroideae</taxon>
        <taxon>Anthemideae</taxon>
        <taxon>Anthemidinae</taxon>
        <taxon>Tanacetum</taxon>
    </lineage>
</organism>
<dbReference type="GO" id="GO:0003964">
    <property type="term" value="F:RNA-directed DNA polymerase activity"/>
    <property type="evidence" value="ECO:0007669"/>
    <property type="project" value="UniProtKB-KW"/>
</dbReference>
<feature type="region of interest" description="Disordered" evidence="2">
    <location>
        <begin position="341"/>
        <end position="361"/>
    </location>
</feature>
<dbReference type="InterPro" id="IPR000477">
    <property type="entry name" value="RT_dom"/>
</dbReference>
<dbReference type="EMBL" id="BQNB010021467">
    <property type="protein sequence ID" value="GJU06708.1"/>
    <property type="molecule type" value="Genomic_DNA"/>
</dbReference>
<dbReference type="Pfam" id="PF13966">
    <property type="entry name" value="zf-RVT"/>
    <property type="match status" value="1"/>
</dbReference>
<keyword evidence="6" id="KW-1185">Reference proteome</keyword>
<dbReference type="PROSITE" id="PS50878">
    <property type="entry name" value="RT_POL"/>
    <property type="match status" value="1"/>
</dbReference>
<evidence type="ECO:0000313" key="5">
    <source>
        <dbReference type="EMBL" id="GJU06708.1"/>
    </source>
</evidence>
<dbReference type="Pfam" id="PF00078">
    <property type="entry name" value="RVT_1"/>
    <property type="match status" value="1"/>
</dbReference>
<keyword evidence="1" id="KW-0694">RNA-binding</keyword>
<keyword evidence="5" id="KW-0808">Transferase</keyword>
<evidence type="ECO:0000259" key="4">
    <source>
        <dbReference type="PROSITE" id="PS50878"/>
    </source>
</evidence>
<dbReference type="PANTHER" id="PTHR33116:SF78">
    <property type="entry name" value="OS12G0587133 PROTEIN"/>
    <property type="match status" value="1"/>
</dbReference>
<protein>
    <submittedName>
        <fullName evidence="5">RNA-directed DNA polymerase, eukaryota</fullName>
    </submittedName>
</protein>
<comment type="caution">
    <text evidence="5">The sequence shown here is derived from an EMBL/GenBank/DDBJ whole genome shotgun (WGS) entry which is preliminary data.</text>
</comment>
<reference evidence="5" key="1">
    <citation type="journal article" date="2022" name="Int. J. Mol. Sci.">
        <title>Draft Genome of Tanacetum Coccineum: Genomic Comparison of Closely Related Tanacetum-Family Plants.</title>
        <authorList>
            <person name="Yamashiro T."/>
            <person name="Shiraishi A."/>
            <person name="Nakayama K."/>
            <person name="Satake H."/>
        </authorList>
    </citation>
    <scope>NUCLEOTIDE SEQUENCE</scope>
</reference>
<feature type="region of interest" description="Disordered" evidence="2">
    <location>
        <begin position="108"/>
        <end position="135"/>
    </location>
</feature>
<dbReference type="PROSITE" id="PS50102">
    <property type="entry name" value="RRM"/>
    <property type="match status" value="1"/>
</dbReference>
<dbReference type="SMART" id="SM00360">
    <property type="entry name" value="RRM"/>
    <property type="match status" value="1"/>
</dbReference>
<feature type="domain" description="Reverse transcriptase" evidence="4">
    <location>
        <begin position="580"/>
        <end position="845"/>
    </location>
</feature>